<dbReference type="RefSeq" id="WP_378159815.1">
    <property type="nucleotide sequence ID" value="NZ_JBHSBU010000001.1"/>
</dbReference>
<dbReference type="Pfam" id="PF09909">
    <property type="entry name" value="DUF2138"/>
    <property type="match status" value="1"/>
</dbReference>
<gene>
    <name evidence="1" type="ORF">ACFOW7_00375</name>
</gene>
<evidence type="ECO:0000313" key="1">
    <source>
        <dbReference type="EMBL" id="MFC4157799.1"/>
    </source>
</evidence>
<accession>A0ABV8MKJ9</accession>
<comment type="caution">
    <text evidence="1">The sequence shown here is derived from an EMBL/GenBank/DDBJ whole genome shotgun (WGS) entry which is preliminary data.</text>
</comment>
<evidence type="ECO:0000313" key="2">
    <source>
        <dbReference type="Proteomes" id="UP001595791"/>
    </source>
</evidence>
<organism evidence="1 2">
    <name type="scientific">Chitinimonas lacunae</name>
    <dbReference type="NCBI Taxonomy" id="1963018"/>
    <lineage>
        <taxon>Bacteria</taxon>
        <taxon>Pseudomonadati</taxon>
        <taxon>Pseudomonadota</taxon>
        <taxon>Betaproteobacteria</taxon>
        <taxon>Neisseriales</taxon>
        <taxon>Chitinibacteraceae</taxon>
        <taxon>Chitinimonas</taxon>
    </lineage>
</organism>
<keyword evidence="2" id="KW-1185">Reference proteome</keyword>
<dbReference type="EMBL" id="JBHSBU010000001">
    <property type="protein sequence ID" value="MFC4157799.1"/>
    <property type="molecule type" value="Genomic_DNA"/>
</dbReference>
<dbReference type="InterPro" id="IPR018671">
    <property type="entry name" value="DUF2138"/>
</dbReference>
<protein>
    <submittedName>
        <fullName evidence="1">DUF2138 family protein</fullName>
    </submittedName>
</protein>
<sequence>MFLRYFSARWRRCLLGGAVLLVLLSLLGYRAWQARQRLAEPIAVELVEIAPIRLARPDALLVSVSPRDLPRDVRRVALLKAVLSEDFLFPAEDPDRLGLLGSLRRIAYEHQLDFADRALAWVLDAPFDMALWRGEDGRLEHWLINARRSGTRQLIEWAARVALNDRQLRQVGELPLSDGGTTPLYEFHYRRDARLFFAGAGDKLVLFSDPTLWRDTGEPAQRVWQALLDPRWTASPLRRRFGLENFSGRHALVVEAGVLSFGYQRFFPTLEALRFDFDGRTWRNYVRLAPDLNSETRFDSQALWRAVPAAASLCAALPVDWRTLAPVFARLPSADPALLARLRAPAAVCWYPDGGLHAPLLLAGVAQEPPPDAMLERLFAVSVGKRAGPIRAERRGSSRLWRLPIDTGFGRYGVTLAYHDDWVLFSVDGRLVENGLAVLARNRPALADSLPGDQRYIAAVLTPRTLAQLLLRSIHADLPREREPVLRDAADRHLLPRLQALAAFPSYALLLPDPLYTEQRAWQPVRWQALADVP</sequence>
<dbReference type="Proteomes" id="UP001595791">
    <property type="component" value="Unassembled WGS sequence"/>
</dbReference>
<reference evidence="2" key="1">
    <citation type="journal article" date="2019" name="Int. J. Syst. Evol. Microbiol.">
        <title>The Global Catalogue of Microorganisms (GCM) 10K type strain sequencing project: providing services to taxonomists for standard genome sequencing and annotation.</title>
        <authorList>
            <consortium name="The Broad Institute Genomics Platform"/>
            <consortium name="The Broad Institute Genome Sequencing Center for Infectious Disease"/>
            <person name="Wu L."/>
            <person name="Ma J."/>
        </authorList>
    </citation>
    <scope>NUCLEOTIDE SEQUENCE [LARGE SCALE GENOMIC DNA]</scope>
    <source>
        <strain evidence="2">LMG 29894</strain>
    </source>
</reference>
<name>A0ABV8MKJ9_9NEIS</name>
<proteinExistence type="predicted"/>